<dbReference type="SUPFAM" id="SSF53474">
    <property type="entry name" value="alpha/beta-Hydrolases"/>
    <property type="match status" value="1"/>
</dbReference>
<evidence type="ECO:0000313" key="1">
    <source>
        <dbReference type="EMBL" id="TQM57285.1"/>
    </source>
</evidence>
<reference evidence="1 2" key="1">
    <citation type="submission" date="2019-06" db="EMBL/GenBank/DDBJ databases">
        <title>Genome sequencing of plant associated microbes to promote plant fitness in Sorghum bicolor and Oryza sativa.</title>
        <authorList>
            <person name="Coleman-Derr D."/>
        </authorList>
    </citation>
    <scope>NUCLEOTIDE SEQUENCE [LARGE SCALE GENOMIC DNA]</scope>
    <source>
        <strain evidence="1 2">KV-663</strain>
    </source>
</reference>
<dbReference type="Pfam" id="PF00756">
    <property type="entry name" value="Esterase"/>
    <property type="match status" value="1"/>
</dbReference>
<dbReference type="PANTHER" id="PTHR48098:SF6">
    <property type="entry name" value="FERRI-BACILLIBACTIN ESTERASE BESA"/>
    <property type="match status" value="1"/>
</dbReference>
<evidence type="ECO:0000313" key="2">
    <source>
        <dbReference type="Proteomes" id="UP000316747"/>
    </source>
</evidence>
<dbReference type="PANTHER" id="PTHR48098">
    <property type="entry name" value="ENTEROCHELIN ESTERASE-RELATED"/>
    <property type="match status" value="1"/>
</dbReference>
<protein>
    <submittedName>
        <fullName evidence="1">Enterochelin esterase family protein</fullName>
    </submittedName>
</protein>
<name>A0A543HG19_9MICO</name>
<dbReference type="InterPro" id="IPR029058">
    <property type="entry name" value="AB_hydrolase_fold"/>
</dbReference>
<accession>A0A543HG19</accession>
<gene>
    <name evidence="1" type="ORF">FBY41_4106</name>
</gene>
<dbReference type="AlphaFoldDB" id="A0A543HG19"/>
<dbReference type="EMBL" id="VFPM01000004">
    <property type="protein sequence ID" value="TQM57285.1"/>
    <property type="molecule type" value="Genomic_DNA"/>
</dbReference>
<comment type="caution">
    <text evidence="1">The sequence shown here is derived from an EMBL/GenBank/DDBJ whole genome shotgun (WGS) entry which is preliminary data.</text>
</comment>
<dbReference type="Gene3D" id="3.40.50.1820">
    <property type="entry name" value="alpha/beta hydrolase"/>
    <property type="match status" value="1"/>
</dbReference>
<dbReference type="OrthoDB" id="9775130at2"/>
<dbReference type="InterPro" id="IPR050583">
    <property type="entry name" value="Mycobacterial_A85_antigen"/>
</dbReference>
<sequence>MLVSVGRARITVSGTPVGEVDLAVVTPHGSRRSQQLPLLLAHDGPEYARRAHLLRVLHDAHLSGRLPPMRVALLRPGPRNARYAANPHYAEALTEHVVPRVLTAYRTAGRPTIMGASLGALAALQAEWLRPGTFAGLFLQSGSFFRKRLDGEESFEHWHRVTSFVTQVGRARRRRTDARITLTCGSAEGNLRNNELMARTLERQGHDVDLAVVPGRHDWPSWHRSFDPHLIDLLAVTTRSPVTAATDDALPARIALVERATGP</sequence>
<keyword evidence="2" id="KW-1185">Reference proteome</keyword>
<dbReference type="Proteomes" id="UP000316747">
    <property type="component" value="Unassembled WGS sequence"/>
</dbReference>
<proteinExistence type="predicted"/>
<organism evidence="1 2">
    <name type="scientific">Humibacillus xanthopallidus</name>
    <dbReference type="NCBI Taxonomy" id="412689"/>
    <lineage>
        <taxon>Bacteria</taxon>
        <taxon>Bacillati</taxon>
        <taxon>Actinomycetota</taxon>
        <taxon>Actinomycetes</taxon>
        <taxon>Micrococcales</taxon>
        <taxon>Intrasporangiaceae</taxon>
        <taxon>Humibacillus</taxon>
    </lineage>
</organism>
<dbReference type="InterPro" id="IPR000801">
    <property type="entry name" value="Esterase-like"/>
</dbReference>